<accession>A0AAV4LYL2</accession>
<dbReference type="GeneID" id="94196777"/>
<evidence type="ECO:0000313" key="2">
    <source>
        <dbReference type="Proteomes" id="UP001497744"/>
    </source>
</evidence>
<reference evidence="1 2" key="1">
    <citation type="submission" date="2021-06" db="EMBL/GenBank/DDBJ databases">
        <title>Genome sequence of Babesia caballi.</title>
        <authorList>
            <person name="Yamagishi J."/>
            <person name="Kidaka T."/>
            <person name="Ochi A."/>
        </authorList>
    </citation>
    <scope>NUCLEOTIDE SEQUENCE [LARGE SCALE GENOMIC DNA]</scope>
    <source>
        <strain evidence="1">USDA-D6B2</strain>
    </source>
</reference>
<gene>
    <name evidence="1" type="ORF">BcabD6B2_47310</name>
</gene>
<evidence type="ECO:0000313" key="1">
    <source>
        <dbReference type="EMBL" id="GIX65296.1"/>
    </source>
</evidence>
<name>A0AAV4LYL2_BABCB</name>
<protein>
    <submittedName>
        <fullName evidence="1">Phosphoribosyl-ATP diphosphatase</fullName>
    </submittedName>
</protein>
<dbReference type="RefSeq" id="XP_067717365.1">
    <property type="nucleotide sequence ID" value="XM_067861264.1"/>
</dbReference>
<sequence length="129" mass="14814">MPLQVHGPARGIRAQHRAYEVEQNADELRRDRGHHRPDGRYGNSLVAAQQRVEVVQRQGQNEGPAVLAGVQRRKHVPRGDVLRQQLRLERPDRLEHLADVVRRLDVCVERVDVEAVRRRGGELPPVRRA</sequence>
<dbReference type="AlphaFoldDB" id="A0AAV4LYL2"/>
<keyword evidence="2" id="KW-1185">Reference proteome</keyword>
<dbReference type="Proteomes" id="UP001497744">
    <property type="component" value="Unassembled WGS sequence"/>
</dbReference>
<organism evidence="1 2">
    <name type="scientific">Babesia caballi</name>
    <dbReference type="NCBI Taxonomy" id="5871"/>
    <lineage>
        <taxon>Eukaryota</taxon>
        <taxon>Sar</taxon>
        <taxon>Alveolata</taxon>
        <taxon>Apicomplexa</taxon>
        <taxon>Aconoidasida</taxon>
        <taxon>Piroplasmida</taxon>
        <taxon>Babesiidae</taxon>
        <taxon>Babesia</taxon>
    </lineage>
</organism>
<comment type="caution">
    <text evidence="1">The sequence shown here is derived from an EMBL/GenBank/DDBJ whole genome shotgun (WGS) entry which is preliminary data.</text>
</comment>
<dbReference type="EMBL" id="BPLF01000004">
    <property type="protein sequence ID" value="GIX65296.1"/>
    <property type="molecule type" value="Genomic_DNA"/>
</dbReference>
<proteinExistence type="predicted"/>